<dbReference type="GO" id="GO:0043856">
    <property type="term" value="F:anti-sigma factor antagonist activity"/>
    <property type="evidence" value="ECO:0007669"/>
    <property type="project" value="InterPro"/>
</dbReference>
<dbReference type="Pfam" id="PF01740">
    <property type="entry name" value="STAS"/>
    <property type="match status" value="1"/>
</dbReference>
<dbReference type="Gene3D" id="3.30.750.24">
    <property type="entry name" value="STAS domain"/>
    <property type="match status" value="1"/>
</dbReference>
<proteinExistence type="inferred from homology"/>
<dbReference type="InterPro" id="IPR002645">
    <property type="entry name" value="STAS_dom"/>
</dbReference>
<dbReference type="CDD" id="cd07043">
    <property type="entry name" value="STAS_anti-anti-sigma_factors"/>
    <property type="match status" value="1"/>
</dbReference>
<dbReference type="NCBIfam" id="TIGR00377">
    <property type="entry name" value="ant_ant_sig"/>
    <property type="match status" value="1"/>
</dbReference>
<evidence type="ECO:0000313" key="4">
    <source>
        <dbReference type="EMBL" id="GGY00647.1"/>
    </source>
</evidence>
<gene>
    <name evidence="4" type="ORF">GCM10010358_63080</name>
</gene>
<evidence type="ECO:0000256" key="2">
    <source>
        <dbReference type="RuleBase" id="RU003749"/>
    </source>
</evidence>
<dbReference type="EMBL" id="BMVU01000044">
    <property type="protein sequence ID" value="GGY00647.1"/>
    <property type="molecule type" value="Genomic_DNA"/>
</dbReference>
<dbReference type="AlphaFoldDB" id="A0A918NVT3"/>
<dbReference type="InterPro" id="IPR036513">
    <property type="entry name" value="STAS_dom_sf"/>
</dbReference>
<keyword evidence="5" id="KW-1185">Reference proteome</keyword>
<organism evidence="4 5">
    <name type="scientific">Streptomyces minutiscleroticus</name>
    <dbReference type="NCBI Taxonomy" id="68238"/>
    <lineage>
        <taxon>Bacteria</taxon>
        <taxon>Bacillati</taxon>
        <taxon>Actinomycetota</taxon>
        <taxon>Actinomycetes</taxon>
        <taxon>Kitasatosporales</taxon>
        <taxon>Streptomycetaceae</taxon>
        <taxon>Streptomyces</taxon>
    </lineage>
</organism>
<evidence type="ECO:0000259" key="3">
    <source>
        <dbReference type="PROSITE" id="PS50801"/>
    </source>
</evidence>
<evidence type="ECO:0000256" key="1">
    <source>
        <dbReference type="ARBA" id="ARBA00009013"/>
    </source>
</evidence>
<reference evidence="4" key="1">
    <citation type="journal article" date="2014" name="Int. J. Syst. Evol. Microbiol.">
        <title>Complete genome sequence of Corynebacterium casei LMG S-19264T (=DSM 44701T), isolated from a smear-ripened cheese.</title>
        <authorList>
            <consortium name="US DOE Joint Genome Institute (JGI-PGF)"/>
            <person name="Walter F."/>
            <person name="Albersmeier A."/>
            <person name="Kalinowski J."/>
            <person name="Ruckert C."/>
        </authorList>
    </citation>
    <scope>NUCLEOTIDE SEQUENCE</scope>
    <source>
        <strain evidence="4">JCM 4790</strain>
    </source>
</reference>
<dbReference type="PROSITE" id="PS50801">
    <property type="entry name" value="STAS"/>
    <property type="match status" value="1"/>
</dbReference>
<evidence type="ECO:0000313" key="5">
    <source>
        <dbReference type="Proteomes" id="UP000619244"/>
    </source>
</evidence>
<sequence>MRVQRLPGVNKAPSKTRLSSLPTLLMAPLWPACRNETVLSAHCAYRRVAPNWSGKAPHMTRQENIPPAVAEDRAADTVRRTTPAPLSLARTTTSDGVTVLRPHGEIDHCTVAPLRQALTDTPTTAPARTVVDLSEVTFMDSTGLNALIIGQRATRGTPGWIRLAHPRPCVQRVLRLSGLDAFIDCYPTLDQALAR</sequence>
<name>A0A918NVT3_9ACTN</name>
<reference evidence="4" key="2">
    <citation type="submission" date="2020-09" db="EMBL/GenBank/DDBJ databases">
        <authorList>
            <person name="Sun Q."/>
            <person name="Ohkuma M."/>
        </authorList>
    </citation>
    <scope>NUCLEOTIDE SEQUENCE</scope>
    <source>
        <strain evidence="4">JCM 4790</strain>
    </source>
</reference>
<feature type="domain" description="STAS" evidence="3">
    <location>
        <begin position="87"/>
        <end position="195"/>
    </location>
</feature>
<protein>
    <recommendedName>
        <fullName evidence="2">Anti-sigma factor antagonist</fullName>
    </recommendedName>
</protein>
<comment type="similarity">
    <text evidence="1 2">Belongs to the anti-sigma-factor antagonist family.</text>
</comment>
<dbReference type="Proteomes" id="UP000619244">
    <property type="component" value="Unassembled WGS sequence"/>
</dbReference>
<accession>A0A918NVT3</accession>
<dbReference type="PANTHER" id="PTHR33495:SF2">
    <property type="entry name" value="ANTI-SIGMA FACTOR ANTAGONIST TM_1081-RELATED"/>
    <property type="match status" value="1"/>
</dbReference>
<dbReference type="PANTHER" id="PTHR33495">
    <property type="entry name" value="ANTI-SIGMA FACTOR ANTAGONIST TM_1081-RELATED-RELATED"/>
    <property type="match status" value="1"/>
</dbReference>
<dbReference type="SUPFAM" id="SSF52091">
    <property type="entry name" value="SpoIIaa-like"/>
    <property type="match status" value="1"/>
</dbReference>
<comment type="caution">
    <text evidence="4">The sequence shown here is derived from an EMBL/GenBank/DDBJ whole genome shotgun (WGS) entry which is preliminary data.</text>
</comment>
<dbReference type="InterPro" id="IPR003658">
    <property type="entry name" value="Anti-sigma_ant"/>
</dbReference>